<evidence type="ECO:0000256" key="1">
    <source>
        <dbReference type="SAM" id="Phobius"/>
    </source>
</evidence>
<feature type="transmembrane region" description="Helical" evidence="1">
    <location>
        <begin position="156"/>
        <end position="174"/>
    </location>
</feature>
<evidence type="ECO:0000313" key="3">
    <source>
        <dbReference type="Proteomes" id="UP000006640"/>
    </source>
</evidence>
<dbReference type="KEGG" id="tbi:Tbis_0799"/>
<evidence type="ECO:0000313" key="2">
    <source>
        <dbReference type="EMBL" id="ADG87523.1"/>
    </source>
</evidence>
<feature type="transmembrane region" description="Helical" evidence="1">
    <location>
        <begin position="35"/>
        <end position="52"/>
    </location>
</feature>
<proteinExistence type="predicted"/>
<evidence type="ECO:0008006" key="4">
    <source>
        <dbReference type="Google" id="ProtNLM"/>
    </source>
</evidence>
<feature type="transmembrane region" description="Helical" evidence="1">
    <location>
        <begin position="104"/>
        <end position="120"/>
    </location>
</feature>
<feature type="transmembrane region" description="Helical" evidence="1">
    <location>
        <begin position="81"/>
        <end position="98"/>
    </location>
</feature>
<feature type="transmembrane region" description="Helical" evidence="1">
    <location>
        <begin position="58"/>
        <end position="74"/>
    </location>
</feature>
<accession>D6Y6F1</accession>
<feature type="transmembrane region" description="Helical" evidence="1">
    <location>
        <begin position="186"/>
        <end position="204"/>
    </location>
</feature>
<organism evidence="2 3">
    <name type="scientific">Thermobispora bispora (strain ATCC 19993 / DSM 43833 / CBS 139.67 / JCM 10125 / KCTC 9307 / NBRC 14880 / R51)</name>
    <dbReference type="NCBI Taxonomy" id="469371"/>
    <lineage>
        <taxon>Bacteria</taxon>
        <taxon>Bacillati</taxon>
        <taxon>Actinomycetota</taxon>
        <taxon>Actinomycetes</taxon>
        <taxon>Streptosporangiales</taxon>
        <taxon>Streptosporangiaceae</taxon>
        <taxon>Thermobispora</taxon>
    </lineage>
</organism>
<protein>
    <recommendedName>
        <fullName evidence="4">YhhN family protein</fullName>
    </recommendedName>
</protein>
<dbReference type="HOGENOM" id="CLU_120348_0_0_11"/>
<dbReference type="eggNOG" id="ENOG5032TMC">
    <property type="taxonomic scope" value="Bacteria"/>
</dbReference>
<reference evidence="2 3" key="1">
    <citation type="submission" date="2010-01" db="EMBL/GenBank/DDBJ databases">
        <title>The complete genome of Thermobispora bispora DSM 43833.</title>
        <authorList>
            <consortium name="US DOE Joint Genome Institute (JGI-PGF)"/>
            <person name="Lucas S."/>
            <person name="Copeland A."/>
            <person name="Lapidus A."/>
            <person name="Glavina del Rio T."/>
            <person name="Dalin E."/>
            <person name="Tice H."/>
            <person name="Bruce D."/>
            <person name="Goodwin L."/>
            <person name="Pitluck S."/>
            <person name="Kyrpides N."/>
            <person name="Mavromatis K."/>
            <person name="Ivanova N."/>
            <person name="Mikhailova N."/>
            <person name="Chertkov O."/>
            <person name="Brettin T."/>
            <person name="Detter J.C."/>
            <person name="Han C."/>
            <person name="Larimer F."/>
            <person name="Land M."/>
            <person name="Hauser L."/>
            <person name="Markowitz V."/>
            <person name="Cheng J.-F."/>
            <person name="Hugenholtz P."/>
            <person name="Woyke T."/>
            <person name="Wu D."/>
            <person name="Jando M."/>
            <person name="Schneider S."/>
            <person name="Klenk H.-P."/>
            <person name="Eisen J.A."/>
        </authorList>
    </citation>
    <scope>NUCLEOTIDE SEQUENCE [LARGE SCALE GENOMIC DNA]</scope>
    <source>
        <strain evidence="3">ATCC 19993 / DSM 43833 / CBS 139.67 / JCM 10125 / KCTC 9307 / NBRC 14880 / R51</strain>
    </source>
</reference>
<gene>
    <name evidence="2" type="ordered locus">Tbis_0799</name>
</gene>
<dbReference type="EMBL" id="CP001874">
    <property type="protein sequence ID" value="ADG87523.1"/>
    <property type="molecule type" value="Genomic_DNA"/>
</dbReference>
<sequence>MYPLGVGGIRDIVPGMSTEAANAGRLRARALFRRWPTVAGLAFAAGYVFRITTGLEPAPILVAALVIYLGTAALGRPGAAWPLFFAAAAVIVLTRAALPGVQPSWVLFALGVPLLGYGLARRAFRPLWGLPLQTLLFAVVGGLAAIGPLLGAETGGLLIAAGLLAHAALDVHLLRTGRLVPRSMAEFCVVLDTALAVAITAVVAPN</sequence>
<keyword evidence="1" id="KW-0472">Membrane</keyword>
<dbReference type="Proteomes" id="UP000006640">
    <property type="component" value="Chromosome"/>
</dbReference>
<keyword evidence="3" id="KW-1185">Reference proteome</keyword>
<name>D6Y6F1_THEBD</name>
<keyword evidence="1" id="KW-0812">Transmembrane</keyword>
<feature type="transmembrane region" description="Helical" evidence="1">
    <location>
        <begin position="127"/>
        <end position="150"/>
    </location>
</feature>
<keyword evidence="1" id="KW-1133">Transmembrane helix</keyword>
<dbReference type="AlphaFoldDB" id="D6Y6F1"/>